<organism evidence="1 2">
    <name type="scientific">Gordonia humi</name>
    <dbReference type="NCBI Taxonomy" id="686429"/>
    <lineage>
        <taxon>Bacteria</taxon>
        <taxon>Bacillati</taxon>
        <taxon>Actinomycetota</taxon>
        <taxon>Actinomycetes</taxon>
        <taxon>Mycobacteriales</taxon>
        <taxon>Gordoniaceae</taxon>
        <taxon>Gordonia</taxon>
    </lineage>
</organism>
<accession>A0A840F6S2</accession>
<evidence type="ECO:0000313" key="2">
    <source>
        <dbReference type="Proteomes" id="UP000551501"/>
    </source>
</evidence>
<dbReference type="RefSeq" id="WP_183373357.1">
    <property type="nucleotide sequence ID" value="NZ_BAABHL010000145.1"/>
</dbReference>
<proteinExistence type="predicted"/>
<dbReference type="Proteomes" id="UP000551501">
    <property type="component" value="Unassembled WGS sequence"/>
</dbReference>
<evidence type="ECO:0000313" key="1">
    <source>
        <dbReference type="EMBL" id="MBB4138108.1"/>
    </source>
</evidence>
<keyword evidence="2" id="KW-1185">Reference proteome</keyword>
<gene>
    <name evidence="1" type="ORF">BKA16_004733</name>
</gene>
<protein>
    <recommendedName>
        <fullName evidence="3">Antitoxin VbhA domain-containing protein</fullName>
    </recommendedName>
</protein>
<dbReference type="AlphaFoldDB" id="A0A840F6S2"/>
<sequence>MASPITTSREADELATAAATAGHVMAGMPPTGADLAAARRVARGQSTAEQEADRMYAEIVARRTR</sequence>
<dbReference type="EMBL" id="JACIFP010000003">
    <property type="protein sequence ID" value="MBB4138108.1"/>
    <property type="molecule type" value="Genomic_DNA"/>
</dbReference>
<reference evidence="1 2" key="1">
    <citation type="submission" date="2020-08" db="EMBL/GenBank/DDBJ databases">
        <title>Sequencing the genomes of 1000 actinobacteria strains.</title>
        <authorList>
            <person name="Klenk H.-P."/>
        </authorList>
    </citation>
    <scope>NUCLEOTIDE SEQUENCE [LARGE SCALE GENOMIC DNA]</scope>
    <source>
        <strain evidence="1 2">DSM 45298</strain>
    </source>
</reference>
<name>A0A840F6S2_9ACTN</name>
<evidence type="ECO:0008006" key="3">
    <source>
        <dbReference type="Google" id="ProtNLM"/>
    </source>
</evidence>
<comment type="caution">
    <text evidence="1">The sequence shown here is derived from an EMBL/GenBank/DDBJ whole genome shotgun (WGS) entry which is preliminary data.</text>
</comment>